<keyword evidence="4" id="KW-0862">Zinc</keyword>
<gene>
    <name evidence="7" type="ORF">ENN92_01195</name>
</gene>
<comment type="caution">
    <text evidence="7">The sequence shown here is derived from an EMBL/GenBank/DDBJ whole genome shotgun (WGS) entry which is preliminary data.</text>
</comment>
<reference evidence="7" key="1">
    <citation type="journal article" date="2020" name="mSystems">
        <title>Genome- and Community-Level Interaction Insights into Carbon Utilization and Element Cycling Functions of Hydrothermarchaeota in Hydrothermal Sediment.</title>
        <authorList>
            <person name="Zhou Z."/>
            <person name="Liu Y."/>
            <person name="Xu W."/>
            <person name="Pan J."/>
            <person name="Luo Z.H."/>
            <person name="Li M."/>
        </authorList>
    </citation>
    <scope>NUCLEOTIDE SEQUENCE [LARGE SCALE GENOMIC DNA]</scope>
    <source>
        <strain evidence="7">SpSt-1219</strain>
    </source>
</reference>
<dbReference type="CDD" id="cd10747">
    <property type="entry name" value="DnaJ_C"/>
    <property type="match status" value="1"/>
</dbReference>
<dbReference type="SUPFAM" id="SSF49493">
    <property type="entry name" value="HSP40/DnaJ peptide-binding domain"/>
    <property type="match status" value="2"/>
</dbReference>
<keyword evidence="5" id="KW-0143">Chaperone</keyword>
<dbReference type="InterPro" id="IPR036869">
    <property type="entry name" value="J_dom_sf"/>
</dbReference>
<sequence length="310" mass="34088">MSESKNYYNILGLSKGASQEEIKAAYKKLAKEHHPDVVAESDKATAEKRFKEINEAYQVLSDPQKKEMYDRFGTAGNGFAGAGAGARPGNQGFYQNGPFSYSYTTSSGGNPFGDIDPFQVFEDFFGFRGFSQNRAPQKGKNLAYEMRIDFADAVHGTEKEINVESGKLKVKIPQGVRTGTEMKFAGKGMPGPNGLPSGDLYITFRVQTPNEFERAGDNLGTLLEIDFAQAALGDEVEIPIVDLGEKTGVGKAKLKIPQGTQHGTQIRVRGKGMPRLGGSGRGDLIVEVRVRIPQRLNRQQRKVLEEYRKL</sequence>
<accession>A0A7C1DPM5</accession>
<dbReference type="InterPro" id="IPR018253">
    <property type="entry name" value="DnaJ_domain_CS"/>
</dbReference>
<dbReference type="SUPFAM" id="SSF46565">
    <property type="entry name" value="Chaperone J-domain"/>
    <property type="match status" value="1"/>
</dbReference>
<dbReference type="Pfam" id="PF00226">
    <property type="entry name" value="DnaJ"/>
    <property type="match status" value="1"/>
</dbReference>
<dbReference type="Proteomes" id="UP000886066">
    <property type="component" value="Unassembled WGS sequence"/>
</dbReference>
<evidence type="ECO:0000313" key="7">
    <source>
        <dbReference type="EMBL" id="HDQ88745.1"/>
    </source>
</evidence>
<protein>
    <submittedName>
        <fullName evidence="7">Molecular chaperone DnaJ</fullName>
    </submittedName>
</protein>
<dbReference type="GO" id="GO:0042026">
    <property type="term" value="P:protein refolding"/>
    <property type="evidence" value="ECO:0007669"/>
    <property type="project" value="TreeGrafter"/>
</dbReference>
<feature type="domain" description="J" evidence="6">
    <location>
        <begin position="6"/>
        <end position="73"/>
    </location>
</feature>
<dbReference type="PRINTS" id="PR00625">
    <property type="entry name" value="JDOMAIN"/>
</dbReference>
<dbReference type="CDD" id="cd06257">
    <property type="entry name" value="DnaJ"/>
    <property type="match status" value="1"/>
</dbReference>
<evidence type="ECO:0000256" key="4">
    <source>
        <dbReference type="ARBA" id="ARBA00022833"/>
    </source>
</evidence>
<evidence type="ECO:0000256" key="2">
    <source>
        <dbReference type="ARBA" id="ARBA00022737"/>
    </source>
</evidence>
<evidence type="ECO:0000259" key="6">
    <source>
        <dbReference type="PROSITE" id="PS50076"/>
    </source>
</evidence>
<dbReference type="GO" id="GO:0005737">
    <property type="term" value="C:cytoplasm"/>
    <property type="evidence" value="ECO:0007669"/>
    <property type="project" value="TreeGrafter"/>
</dbReference>
<proteinExistence type="predicted"/>
<evidence type="ECO:0000256" key="3">
    <source>
        <dbReference type="ARBA" id="ARBA00022771"/>
    </source>
</evidence>
<name>A0A7C1DPM5_UNCKA</name>
<dbReference type="Pfam" id="PF01556">
    <property type="entry name" value="DnaJ_C"/>
    <property type="match status" value="1"/>
</dbReference>
<keyword evidence="2" id="KW-0677">Repeat</keyword>
<keyword evidence="3" id="KW-0863">Zinc-finger</keyword>
<dbReference type="Gene3D" id="2.60.260.20">
    <property type="entry name" value="Urease metallochaperone UreE, N-terminal domain"/>
    <property type="match status" value="2"/>
</dbReference>
<dbReference type="InterPro" id="IPR002939">
    <property type="entry name" value="DnaJ_C"/>
</dbReference>
<dbReference type="AlphaFoldDB" id="A0A7C1DPM5"/>
<dbReference type="PROSITE" id="PS00636">
    <property type="entry name" value="DNAJ_1"/>
    <property type="match status" value="1"/>
</dbReference>
<dbReference type="FunFam" id="2.60.260.20:FF:000005">
    <property type="entry name" value="Chaperone protein dnaJ 1, mitochondrial"/>
    <property type="match status" value="1"/>
</dbReference>
<dbReference type="InterPro" id="IPR001623">
    <property type="entry name" value="DnaJ_domain"/>
</dbReference>
<dbReference type="PANTHER" id="PTHR43096:SF52">
    <property type="entry name" value="DNAJ HOMOLOG 1, MITOCHONDRIAL-RELATED"/>
    <property type="match status" value="1"/>
</dbReference>
<dbReference type="GO" id="GO:0008270">
    <property type="term" value="F:zinc ion binding"/>
    <property type="evidence" value="ECO:0007669"/>
    <property type="project" value="UniProtKB-KW"/>
</dbReference>
<keyword evidence="1" id="KW-0479">Metal-binding</keyword>
<dbReference type="PROSITE" id="PS50076">
    <property type="entry name" value="DNAJ_2"/>
    <property type="match status" value="1"/>
</dbReference>
<dbReference type="SMART" id="SM00271">
    <property type="entry name" value="DnaJ"/>
    <property type="match status" value="1"/>
</dbReference>
<dbReference type="Gene3D" id="1.10.287.110">
    <property type="entry name" value="DnaJ domain"/>
    <property type="match status" value="1"/>
</dbReference>
<organism evidence="7">
    <name type="scientific">candidate division WWE3 bacterium</name>
    <dbReference type="NCBI Taxonomy" id="2053526"/>
    <lineage>
        <taxon>Bacteria</taxon>
        <taxon>Katanobacteria</taxon>
    </lineage>
</organism>
<evidence type="ECO:0000256" key="5">
    <source>
        <dbReference type="ARBA" id="ARBA00023186"/>
    </source>
</evidence>
<dbReference type="InterPro" id="IPR008971">
    <property type="entry name" value="HSP40/DnaJ_pept-bd"/>
</dbReference>
<dbReference type="PANTHER" id="PTHR43096">
    <property type="entry name" value="DNAJ HOMOLOG 1, MITOCHONDRIAL-RELATED"/>
    <property type="match status" value="1"/>
</dbReference>
<evidence type="ECO:0000256" key="1">
    <source>
        <dbReference type="ARBA" id="ARBA00022723"/>
    </source>
</evidence>
<dbReference type="EMBL" id="DSDM01000073">
    <property type="protein sequence ID" value="HDQ88745.1"/>
    <property type="molecule type" value="Genomic_DNA"/>
</dbReference>
<dbReference type="GO" id="GO:0051082">
    <property type="term" value="F:unfolded protein binding"/>
    <property type="evidence" value="ECO:0007669"/>
    <property type="project" value="InterPro"/>
</dbReference>